<protein>
    <submittedName>
        <fullName evidence="2">Protein tyrosine serine phosphatase</fullName>
    </submittedName>
</protein>
<dbReference type="InterPro" id="IPR026893">
    <property type="entry name" value="Tyr/Ser_Pase_IphP-type"/>
</dbReference>
<reference evidence="2 3" key="1">
    <citation type="journal article" date="2015" name="Genome Announc.">
        <title>Expanding the biotechnology potential of lactobacilli through comparative genomics of 213 strains and associated genera.</title>
        <authorList>
            <person name="Sun Z."/>
            <person name="Harris H.M."/>
            <person name="McCann A."/>
            <person name="Guo C."/>
            <person name="Argimon S."/>
            <person name="Zhang W."/>
            <person name="Yang X."/>
            <person name="Jeffery I.B."/>
            <person name="Cooney J.C."/>
            <person name="Kagawa T.F."/>
            <person name="Liu W."/>
            <person name="Song Y."/>
            <person name="Salvetti E."/>
            <person name="Wrobel A."/>
            <person name="Rasinkangas P."/>
            <person name="Parkhill J."/>
            <person name="Rea M.C."/>
            <person name="O'Sullivan O."/>
            <person name="Ritari J."/>
            <person name="Douillard F.P."/>
            <person name="Paul Ross R."/>
            <person name="Yang R."/>
            <person name="Briner A.E."/>
            <person name="Felis G.E."/>
            <person name="de Vos W.M."/>
            <person name="Barrangou R."/>
            <person name="Klaenhammer T.R."/>
            <person name="Caufield P.W."/>
            <person name="Cui Y."/>
            <person name="Zhang H."/>
            <person name="O'Toole P.W."/>
        </authorList>
    </citation>
    <scope>NUCLEOTIDE SEQUENCE [LARGE SCALE GENOMIC DNA]</scope>
    <source>
        <strain evidence="2 3">DSM 20515</strain>
    </source>
</reference>
<dbReference type="PANTHER" id="PTHR31126:SF1">
    <property type="entry name" value="TYROSINE SPECIFIC PROTEIN PHOSPHATASES DOMAIN-CONTAINING PROTEIN"/>
    <property type="match status" value="1"/>
</dbReference>
<dbReference type="GO" id="GO:0004721">
    <property type="term" value="F:phosphoprotein phosphatase activity"/>
    <property type="evidence" value="ECO:0007669"/>
    <property type="project" value="InterPro"/>
</dbReference>
<comment type="caution">
    <text evidence="2">The sequence shown here is derived from an EMBL/GenBank/DDBJ whole genome shotgun (WGS) entry which is preliminary data.</text>
</comment>
<organism evidence="2 3">
    <name type="scientific">Secundilactobacillus collinoides DSM 20515 = JCM 1123</name>
    <dbReference type="NCBI Taxonomy" id="1423733"/>
    <lineage>
        <taxon>Bacteria</taxon>
        <taxon>Bacillati</taxon>
        <taxon>Bacillota</taxon>
        <taxon>Bacilli</taxon>
        <taxon>Lactobacillales</taxon>
        <taxon>Lactobacillaceae</taxon>
        <taxon>Secundilactobacillus</taxon>
    </lineage>
</organism>
<dbReference type="PATRIC" id="fig|1423733.4.peg.3506"/>
<dbReference type="Gene3D" id="3.90.190.10">
    <property type="entry name" value="Protein tyrosine phosphatase superfamily"/>
    <property type="match status" value="1"/>
</dbReference>
<evidence type="ECO:0000313" key="3">
    <source>
        <dbReference type="Proteomes" id="UP000051845"/>
    </source>
</evidence>
<dbReference type="InterPro" id="IPR016130">
    <property type="entry name" value="Tyr_Pase_AS"/>
</dbReference>
<accession>A0A0R2B9L2</accession>
<dbReference type="InterPro" id="IPR029021">
    <property type="entry name" value="Prot-tyrosine_phosphatase-like"/>
</dbReference>
<dbReference type="AlphaFoldDB" id="A0A0R2B9L2"/>
<dbReference type="PROSITE" id="PS00383">
    <property type="entry name" value="TYR_PHOSPHATASE_1"/>
    <property type="match status" value="1"/>
</dbReference>
<evidence type="ECO:0000313" key="2">
    <source>
        <dbReference type="EMBL" id="KRM74532.1"/>
    </source>
</evidence>
<proteinExistence type="inferred from homology"/>
<name>A0A0R2B9L2_SECCO</name>
<dbReference type="Proteomes" id="UP000051845">
    <property type="component" value="Unassembled WGS sequence"/>
</dbReference>
<dbReference type="PANTHER" id="PTHR31126">
    <property type="entry name" value="TYROSINE-PROTEIN PHOSPHATASE"/>
    <property type="match status" value="1"/>
</dbReference>
<gene>
    <name evidence="2" type="ORF">FC82_GL003377</name>
</gene>
<evidence type="ECO:0000256" key="1">
    <source>
        <dbReference type="ARBA" id="ARBA00009580"/>
    </source>
</evidence>
<dbReference type="SUPFAM" id="SSF52799">
    <property type="entry name" value="(Phosphotyrosine protein) phosphatases II"/>
    <property type="match status" value="1"/>
</dbReference>
<sequence>MPAGLTLGGMAMKAGRGISLQRGFNCRDLGCYPTCDGLTVKAKRLIRAGYLSDLNFRDQKKLYDYGIRTVIDLRSPFEVRKFPDLIDNRIQYIKMPISNEDLTESTVNVRNLVGQLTDKKAGHHQMVQTYQRLLTDSTVWLSYRHFFLTLSKLSANGVLFHCSTGKDRTGILSIFILSILRVPEKAIMNDYLLSNECSSIRINNRLNEAKTVNNNPAYLQSIFDLSTVRKEYFELVISIINNYGGFDSFFHNQIGLSDAVLNQIRDNYLT</sequence>
<comment type="similarity">
    <text evidence="1">Belongs to the protein-tyrosine phosphatase family.</text>
</comment>
<dbReference type="EMBL" id="AYYR01000075">
    <property type="protein sequence ID" value="KRM74532.1"/>
    <property type="molecule type" value="Genomic_DNA"/>
</dbReference>
<dbReference type="Pfam" id="PF13350">
    <property type="entry name" value="Y_phosphatase3"/>
    <property type="match status" value="1"/>
</dbReference>